<sequence length="95" mass="10202">MSRCSLCTFSSASLWIRSSFSRAMALALAASLSTNSRRSDATDCSSCATFSATMASAADRRRLSSSSFFSTDINSSLGTEHSTCCDKRPFSTWSL</sequence>
<dbReference type="AlphaFoldDB" id="A0A1Y2H6L7"/>
<accession>A0A1Y2H6L7</accession>
<evidence type="ECO:0000313" key="1">
    <source>
        <dbReference type="EMBL" id="ORZ29654.1"/>
    </source>
</evidence>
<comment type="caution">
    <text evidence="1">The sequence shown here is derived from an EMBL/GenBank/DDBJ whole genome shotgun (WGS) entry which is preliminary data.</text>
</comment>
<gene>
    <name evidence="1" type="ORF">BCR44DRAFT_1448299</name>
</gene>
<dbReference type="EMBL" id="MCFL01000137">
    <property type="protein sequence ID" value="ORZ29654.1"/>
    <property type="molecule type" value="Genomic_DNA"/>
</dbReference>
<evidence type="ECO:0000313" key="2">
    <source>
        <dbReference type="Proteomes" id="UP000193411"/>
    </source>
</evidence>
<keyword evidence="2" id="KW-1185">Reference proteome</keyword>
<protein>
    <submittedName>
        <fullName evidence="1">Uncharacterized protein</fullName>
    </submittedName>
</protein>
<reference evidence="1 2" key="1">
    <citation type="submission" date="2016-07" db="EMBL/GenBank/DDBJ databases">
        <title>Pervasive Adenine N6-methylation of Active Genes in Fungi.</title>
        <authorList>
            <consortium name="DOE Joint Genome Institute"/>
            <person name="Mondo S.J."/>
            <person name="Dannebaum R.O."/>
            <person name="Kuo R.C."/>
            <person name="Labutti K."/>
            <person name="Haridas S."/>
            <person name="Kuo A."/>
            <person name="Salamov A."/>
            <person name="Ahrendt S.R."/>
            <person name="Lipzen A."/>
            <person name="Sullivan W."/>
            <person name="Andreopoulos W.B."/>
            <person name="Clum A."/>
            <person name="Lindquist E."/>
            <person name="Daum C."/>
            <person name="Ramamoorthy G.K."/>
            <person name="Gryganskyi A."/>
            <person name="Culley D."/>
            <person name="Magnuson J.K."/>
            <person name="James T.Y."/>
            <person name="O'Malley M.A."/>
            <person name="Stajich J.E."/>
            <person name="Spatafora J.W."/>
            <person name="Visel A."/>
            <person name="Grigoriev I.V."/>
        </authorList>
    </citation>
    <scope>NUCLEOTIDE SEQUENCE [LARGE SCALE GENOMIC DNA]</scope>
    <source>
        <strain evidence="1 2">PL171</strain>
    </source>
</reference>
<organism evidence="1 2">
    <name type="scientific">Catenaria anguillulae PL171</name>
    <dbReference type="NCBI Taxonomy" id="765915"/>
    <lineage>
        <taxon>Eukaryota</taxon>
        <taxon>Fungi</taxon>
        <taxon>Fungi incertae sedis</taxon>
        <taxon>Blastocladiomycota</taxon>
        <taxon>Blastocladiomycetes</taxon>
        <taxon>Blastocladiales</taxon>
        <taxon>Catenariaceae</taxon>
        <taxon>Catenaria</taxon>
    </lineage>
</organism>
<proteinExistence type="predicted"/>
<name>A0A1Y2H6L7_9FUNG</name>
<dbReference type="Proteomes" id="UP000193411">
    <property type="component" value="Unassembled WGS sequence"/>
</dbReference>